<feature type="signal peptide" evidence="8">
    <location>
        <begin position="1"/>
        <end position="21"/>
    </location>
</feature>
<keyword evidence="6 7" id="KW-0998">Cell outer membrane</keyword>
<evidence type="ECO:0000256" key="7">
    <source>
        <dbReference type="PROSITE-ProRule" id="PRU01360"/>
    </source>
</evidence>
<dbReference type="InterPro" id="IPR037066">
    <property type="entry name" value="Plug_dom_sf"/>
</dbReference>
<organism evidence="10 11">
    <name type="scientific">Wenyingzhuangia heitensis</name>
    <dbReference type="NCBI Taxonomy" id="1487859"/>
    <lineage>
        <taxon>Bacteria</taxon>
        <taxon>Pseudomonadati</taxon>
        <taxon>Bacteroidota</taxon>
        <taxon>Flavobacteriia</taxon>
        <taxon>Flavobacteriales</taxon>
        <taxon>Flavobacteriaceae</taxon>
        <taxon>Wenyingzhuangia</taxon>
    </lineage>
</organism>
<dbReference type="InterPro" id="IPR012910">
    <property type="entry name" value="Plug_dom"/>
</dbReference>
<evidence type="ECO:0000256" key="1">
    <source>
        <dbReference type="ARBA" id="ARBA00004571"/>
    </source>
</evidence>
<evidence type="ECO:0000256" key="3">
    <source>
        <dbReference type="ARBA" id="ARBA00022452"/>
    </source>
</evidence>
<dbReference type="Pfam" id="PF13715">
    <property type="entry name" value="CarbopepD_reg_2"/>
    <property type="match status" value="1"/>
</dbReference>
<evidence type="ECO:0000259" key="9">
    <source>
        <dbReference type="Pfam" id="PF07715"/>
    </source>
</evidence>
<dbReference type="Pfam" id="PF07715">
    <property type="entry name" value="Plug"/>
    <property type="match status" value="1"/>
</dbReference>
<keyword evidence="3 7" id="KW-1134">Transmembrane beta strand</keyword>
<sequence>MELKKILTLTALLVFNIAVFAQEQFNLTGIVLSSTDGVPIPGATVVIKGSSKGTISDFDGNYQLNVKKGDVLEISFIGYETKTISVGDDIKITTQLDESSAQLDEIVIVGYGTQKKSHLTGAISKVSNEKLDQIAVSRVDDALIGQVSGVNIQATDGEAGAAPTINIRGVGSMSGDSTPLVVVDGVIVDSDFLGSLNMNDVASFEILKDAASSSIYGSKGSNGVIMITMKDGVVGKTKISYNSYIGFKEARKSDKYEFSIAETAAAETAYYQALEANDPAAFAALGHRAENGGVYLSDRTKYKQLVGVDRSWQDVIFDGGTIKSHSLSVRGGNKKTKYATSINYSDDEGVLLTDNFKRYGLRLKVDSKLNDQFSVGVNLSPSFTKRRRFDGSTHDILRQTNWLPVYHDDNTIQYVDRGVYPDVQIGDYAFQRHFDNYDLYGDGSTLVDISNTSNANPAAKILERERTDDKFKMFGSVYGSYNILKGLNFKTTLSGSYQDTKRARWQGTESNRNGASAAQMNEISQRELYLISDNFFNYNTTIDEAHEIGATAGVVVESRNFSFSSISGTGYTNDLVKEITNASIISGADAFEWQKRGISYVSRFNYAYDDKYLASFSFRRDGSSIFGSEYKFGNFPAASVGWNISNEDFMEDNNIINRLKVRTSYGVTGNDRLNTGSVDPDVSSSTSSLSTGNVLVDYYPSLALLQANTAVVDGAITTGFAPLNIANPELKWERLVEINPGIDFGLLNNRITGSIDWYQRTSDQLLLNNPVSYTTGFESALVNLGEVKNEGWEFELRTKNVSTEKFSWNSTLIATTNKNTLVDFADSDGQISSVDSKRAAEWINLEGQPISTFYGWVVDKDIPQEYLANPFHPIGGEAQDVYVKDLNGDGIIDDEDKAALGDPYPELVWSITNEFKVGQVDLSFMIQGSHGAEIRNMGDQYIFNQFNSAQDFIASTPDQEFIKQKIFTDDIIQDASYLALRNVNIGYNFPKDFLSKYKIEGLRVYATGQNLVYLTADNYTGFNPESIDRTSPTNYGYQRAGSPIYRTISFGLNLDF</sequence>
<evidence type="ECO:0000256" key="4">
    <source>
        <dbReference type="ARBA" id="ARBA00022692"/>
    </source>
</evidence>
<reference evidence="10 11" key="1">
    <citation type="submission" date="2020-03" db="EMBL/GenBank/DDBJ databases">
        <title>Genomic Encyclopedia of Type Strains, Phase IV (KMG-IV): sequencing the most valuable type-strain genomes for metagenomic binning, comparative biology and taxonomic classification.</title>
        <authorList>
            <person name="Goeker M."/>
        </authorList>
    </citation>
    <scope>NUCLEOTIDE SEQUENCE [LARGE SCALE GENOMIC DNA]</scope>
    <source>
        <strain evidence="10 11">DSM 101599</strain>
    </source>
</reference>
<dbReference type="SUPFAM" id="SSF49464">
    <property type="entry name" value="Carboxypeptidase regulatory domain-like"/>
    <property type="match status" value="1"/>
</dbReference>
<evidence type="ECO:0000256" key="8">
    <source>
        <dbReference type="SAM" id="SignalP"/>
    </source>
</evidence>
<dbReference type="RefSeq" id="WP_167188481.1">
    <property type="nucleotide sequence ID" value="NZ_JAASQL010000003.1"/>
</dbReference>
<dbReference type="InterPro" id="IPR039426">
    <property type="entry name" value="TonB-dep_rcpt-like"/>
</dbReference>
<dbReference type="NCBIfam" id="TIGR04057">
    <property type="entry name" value="SusC_RagA_signa"/>
    <property type="match status" value="1"/>
</dbReference>
<dbReference type="Gene3D" id="2.40.170.20">
    <property type="entry name" value="TonB-dependent receptor, beta-barrel domain"/>
    <property type="match status" value="1"/>
</dbReference>
<dbReference type="InterPro" id="IPR008969">
    <property type="entry name" value="CarboxyPept-like_regulatory"/>
</dbReference>
<dbReference type="InterPro" id="IPR023997">
    <property type="entry name" value="TonB-dep_OMP_SusC/RagA_CS"/>
</dbReference>
<feature type="domain" description="TonB-dependent receptor plug" evidence="9">
    <location>
        <begin position="116"/>
        <end position="224"/>
    </location>
</feature>
<dbReference type="InterPro" id="IPR023996">
    <property type="entry name" value="TonB-dep_OMP_SusC/RagA"/>
</dbReference>
<evidence type="ECO:0000256" key="2">
    <source>
        <dbReference type="ARBA" id="ARBA00022448"/>
    </source>
</evidence>
<evidence type="ECO:0000256" key="5">
    <source>
        <dbReference type="ARBA" id="ARBA00023136"/>
    </source>
</evidence>
<gene>
    <name evidence="10" type="ORF">FHR24_002231</name>
</gene>
<keyword evidence="8" id="KW-0732">Signal</keyword>
<comment type="similarity">
    <text evidence="7">Belongs to the TonB-dependent receptor family.</text>
</comment>
<name>A0ABX0UD57_9FLAO</name>
<keyword evidence="4 7" id="KW-0812">Transmembrane</keyword>
<feature type="chain" id="PRO_5045696469" evidence="8">
    <location>
        <begin position="22"/>
        <end position="1056"/>
    </location>
</feature>
<evidence type="ECO:0000313" key="10">
    <source>
        <dbReference type="EMBL" id="NIJ45760.1"/>
    </source>
</evidence>
<protein>
    <submittedName>
        <fullName evidence="10">TonB-linked SusC/RagA family outer membrane protein</fullName>
    </submittedName>
</protein>
<dbReference type="InterPro" id="IPR036942">
    <property type="entry name" value="Beta-barrel_TonB_sf"/>
</dbReference>
<dbReference type="NCBIfam" id="TIGR04056">
    <property type="entry name" value="OMP_RagA_SusC"/>
    <property type="match status" value="1"/>
</dbReference>
<dbReference type="Gene3D" id="2.170.130.10">
    <property type="entry name" value="TonB-dependent receptor, plug domain"/>
    <property type="match status" value="1"/>
</dbReference>
<dbReference type="Proteomes" id="UP000745859">
    <property type="component" value="Unassembled WGS sequence"/>
</dbReference>
<comment type="subcellular location">
    <subcellularLocation>
        <location evidence="1 7">Cell outer membrane</location>
        <topology evidence="1 7">Multi-pass membrane protein</topology>
    </subcellularLocation>
</comment>
<dbReference type="SUPFAM" id="SSF56935">
    <property type="entry name" value="Porins"/>
    <property type="match status" value="1"/>
</dbReference>
<keyword evidence="11" id="KW-1185">Reference proteome</keyword>
<evidence type="ECO:0000313" key="11">
    <source>
        <dbReference type="Proteomes" id="UP000745859"/>
    </source>
</evidence>
<dbReference type="Gene3D" id="2.60.40.1120">
    <property type="entry name" value="Carboxypeptidase-like, regulatory domain"/>
    <property type="match status" value="1"/>
</dbReference>
<comment type="caution">
    <text evidence="10">The sequence shown here is derived from an EMBL/GenBank/DDBJ whole genome shotgun (WGS) entry which is preliminary data.</text>
</comment>
<dbReference type="EMBL" id="JAASQL010000003">
    <property type="protein sequence ID" value="NIJ45760.1"/>
    <property type="molecule type" value="Genomic_DNA"/>
</dbReference>
<proteinExistence type="inferred from homology"/>
<evidence type="ECO:0000256" key="6">
    <source>
        <dbReference type="ARBA" id="ARBA00023237"/>
    </source>
</evidence>
<keyword evidence="5 7" id="KW-0472">Membrane</keyword>
<keyword evidence="2 7" id="KW-0813">Transport</keyword>
<accession>A0ABX0UD57</accession>
<dbReference type="PROSITE" id="PS52016">
    <property type="entry name" value="TONB_DEPENDENT_REC_3"/>
    <property type="match status" value="1"/>
</dbReference>